<evidence type="ECO:0000256" key="1">
    <source>
        <dbReference type="SAM" id="MobiDB-lite"/>
    </source>
</evidence>
<name>A0A0M2K9A9_9GAMM</name>
<proteinExistence type="predicted"/>
<reference evidence="2 3" key="1">
    <citation type="submission" date="2015-01" db="EMBL/GenBank/DDBJ databases">
        <title>Erwinia tracheiphila.</title>
        <authorList>
            <person name="Shapiro L.R."/>
        </authorList>
    </citation>
    <scope>NUCLEOTIDE SEQUENCE [LARGE SCALE GENOMIC DNA]</scope>
    <source>
        <strain evidence="2 3">BuffGH</strain>
    </source>
</reference>
<sequence length="130" mass="14536">MRTGQDKTLSGRQMFLEQCARLQSELKVSRTCKTANRYDLLGEDQREVIFILANEAAARFQGLPQLTRERLRADFDDLSEQERGSLMLGIKRLAELAAALPWEFLDHAAPRPEIQASRGSPPPAPDGAVN</sequence>
<feature type="compositionally biased region" description="Pro residues" evidence="1">
    <location>
        <begin position="120"/>
        <end position="130"/>
    </location>
</feature>
<accession>A0A0M2K9A9</accession>
<gene>
    <name evidence="2" type="ORF">SY86_08845</name>
</gene>
<comment type="caution">
    <text evidence="2">The sequence shown here is derived from an EMBL/GenBank/DDBJ whole genome shotgun (WGS) entry which is preliminary data.</text>
</comment>
<dbReference type="RefSeq" id="WP_082103765.1">
    <property type="nucleotide sequence ID" value="NZ_JXNU01000003.1"/>
</dbReference>
<dbReference type="PATRIC" id="fig|65700.7.peg.2237"/>
<dbReference type="EMBL" id="JXNU01000003">
    <property type="protein sequence ID" value="KKF35509.1"/>
    <property type="molecule type" value="Genomic_DNA"/>
</dbReference>
<feature type="region of interest" description="Disordered" evidence="1">
    <location>
        <begin position="111"/>
        <end position="130"/>
    </location>
</feature>
<evidence type="ECO:0000313" key="3">
    <source>
        <dbReference type="Proteomes" id="UP000033924"/>
    </source>
</evidence>
<dbReference type="Proteomes" id="UP000033924">
    <property type="component" value="Unassembled WGS sequence"/>
</dbReference>
<keyword evidence="3" id="KW-1185">Reference proteome</keyword>
<protein>
    <submittedName>
        <fullName evidence="2">Uncharacterized protein</fullName>
    </submittedName>
</protein>
<evidence type="ECO:0000313" key="2">
    <source>
        <dbReference type="EMBL" id="KKF35509.1"/>
    </source>
</evidence>
<organism evidence="2 3">
    <name type="scientific">Erwinia tracheiphila</name>
    <dbReference type="NCBI Taxonomy" id="65700"/>
    <lineage>
        <taxon>Bacteria</taxon>
        <taxon>Pseudomonadati</taxon>
        <taxon>Pseudomonadota</taxon>
        <taxon>Gammaproteobacteria</taxon>
        <taxon>Enterobacterales</taxon>
        <taxon>Erwiniaceae</taxon>
        <taxon>Erwinia</taxon>
    </lineage>
</organism>
<dbReference type="AlphaFoldDB" id="A0A0M2K9A9"/>